<accession>A0A4R4XBY1</accession>
<evidence type="ECO:0000313" key="1">
    <source>
        <dbReference type="EMBL" id="TDD27899.1"/>
    </source>
</evidence>
<dbReference type="Pfam" id="PF12903">
    <property type="entry name" value="DUF3830"/>
    <property type="match status" value="1"/>
</dbReference>
<dbReference type="AlphaFoldDB" id="A0A4R4XBY1"/>
<protein>
    <submittedName>
        <fullName evidence="1">DUF3830 family protein</fullName>
    </submittedName>
</protein>
<sequence length="148" mass="15997">MEHITMSKTITIKAGDAVCRAELFDDAAPATAAALRAALPISDRTIQVRWSGNAWRTEGNYELQPVDAPIENVAEKLNAGDIIYYPGYSSGNVKVGIAYGDAQWLAPFREPVDVCKVGRIVEGLDEFVAASKRIIFDGPLAIEITAES</sequence>
<dbReference type="EMBL" id="SMKR01000028">
    <property type="protein sequence ID" value="TDD27899.1"/>
    <property type="molecule type" value="Genomic_DNA"/>
</dbReference>
<organism evidence="1 2">
    <name type="scientific">Kribbella turkmenica</name>
    <dbReference type="NCBI Taxonomy" id="2530375"/>
    <lineage>
        <taxon>Bacteria</taxon>
        <taxon>Bacillati</taxon>
        <taxon>Actinomycetota</taxon>
        <taxon>Actinomycetes</taxon>
        <taxon>Propionibacteriales</taxon>
        <taxon>Kribbellaceae</taxon>
        <taxon>Kribbella</taxon>
    </lineage>
</organism>
<gene>
    <name evidence="1" type="ORF">E1218_08900</name>
</gene>
<name>A0A4R4XBY1_9ACTN</name>
<dbReference type="InterPro" id="IPR029000">
    <property type="entry name" value="Cyclophilin-like_dom_sf"/>
</dbReference>
<dbReference type="OrthoDB" id="2082589at2"/>
<dbReference type="InterPro" id="IPR024532">
    <property type="entry name" value="DUF3830"/>
</dbReference>
<evidence type="ECO:0000313" key="2">
    <source>
        <dbReference type="Proteomes" id="UP000295172"/>
    </source>
</evidence>
<dbReference type="SUPFAM" id="SSF50891">
    <property type="entry name" value="Cyclophilin-like"/>
    <property type="match status" value="1"/>
</dbReference>
<dbReference type="Gene3D" id="2.40.100.20">
    <property type="match status" value="1"/>
</dbReference>
<dbReference type="Proteomes" id="UP000295172">
    <property type="component" value="Unassembled WGS sequence"/>
</dbReference>
<reference evidence="1 2" key="1">
    <citation type="submission" date="2019-02" db="EMBL/GenBank/DDBJ databases">
        <title>Draft genome sequences of novel Actinobacteria.</title>
        <authorList>
            <person name="Sahin N."/>
            <person name="Ay H."/>
            <person name="Saygin H."/>
        </authorList>
    </citation>
    <scope>NUCLEOTIDE SEQUENCE [LARGE SCALE GENOMIC DNA]</scope>
    <source>
        <strain evidence="1 2">16K104</strain>
    </source>
</reference>
<keyword evidence="2" id="KW-1185">Reference proteome</keyword>
<comment type="caution">
    <text evidence="1">The sequence shown here is derived from an EMBL/GenBank/DDBJ whole genome shotgun (WGS) entry which is preliminary data.</text>
</comment>
<proteinExistence type="predicted"/>